<evidence type="ECO:0000256" key="3">
    <source>
        <dbReference type="ARBA" id="ARBA00022679"/>
    </source>
</evidence>
<dbReference type="PANTHER" id="PTHR43453">
    <property type="entry name" value="RRNA METHYLASE-LIKE"/>
    <property type="match status" value="1"/>
</dbReference>
<protein>
    <recommendedName>
        <fullName evidence="7">tRNA (guanosine(18)-2'-O)-methyltransferase</fullName>
        <ecNumber evidence="7">2.1.1.34</ecNumber>
    </recommendedName>
    <alternativeName>
        <fullName evidence="7">tRNA [Gm18] methyltransferase</fullName>
    </alternativeName>
</protein>
<proteinExistence type="inferred from homology"/>
<dbReference type="Gene3D" id="3.40.1280.10">
    <property type="match status" value="1"/>
</dbReference>
<evidence type="ECO:0000313" key="9">
    <source>
        <dbReference type="EMBL" id="PLX16932.1"/>
    </source>
</evidence>
<evidence type="ECO:0000256" key="1">
    <source>
        <dbReference type="ARBA" id="ARBA00022555"/>
    </source>
</evidence>
<keyword evidence="5 7" id="KW-0819">tRNA processing</keyword>
<dbReference type="InterPro" id="IPR033671">
    <property type="entry name" value="TrmH"/>
</dbReference>
<sequence>MTKMKLSDETRTELEKMLTSERIDRFLRILEKRSDYITVIAENFFNPGNVSALVRTIDAVGFYDVNVIEYNNRYKHNQKISRGTEKWVRTVRHKSLEGCFSDLRDAGYKIAYADPDPNNIDIFDVDVSSPLAILFGTEMEGVSDNAKKNADFGFRLPMKGFVESFNVSVSAALTLFTLRNKIEKEIGKNIFLSEEKKKELFASWISVHGRGEVKYV</sequence>
<evidence type="ECO:0000256" key="6">
    <source>
        <dbReference type="ARBA" id="ARBA00022884"/>
    </source>
</evidence>
<feature type="domain" description="tRNA/rRNA methyltransferase SpoU type" evidence="8">
    <location>
        <begin position="37"/>
        <end position="175"/>
    </location>
</feature>
<evidence type="ECO:0000256" key="4">
    <source>
        <dbReference type="ARBA" id="ARBA00022691"/>
    </source>
</evidence>
<comment type="caution">
    <text evidence="9">The sequence shown here is derived from an EMBL/GenBank/DDBJ whole genome shotgun (WGS) entry which is preliminary data.</text>
</comment>
<accession>A0A2N5ZE40</accession>
<gene>
    <name evidence="7" type="primary">trmH</name>
    <name evidence="9" type="ORF">C0601_08840</name>
</gene>
<keyword evidence="3 7" id="KW-0808">Transferase</keyword>
<comment type="function">
    <text evidence="7">Catalyzes the 2'-O methylation of guanosine at position 18 in tRNA.</text>
</comment>
<dbReference type="SUPFAM" id="SSF75217">
    <property type="entry name" value="alpha/beta knot"/>
    <property type="match status" value="1"/>
</dbReference>
<keyword evidence="1 7" id="KW-0820">tRNA-binding</keyword>
<evidence type="ECO:0000313" key="10">
    <source>
        <dbReference type="Proteomes" id="UP000234857"/>
    </source>
</evidence>
<dbReference type="EMBL" id="PKTG01000100">
    <property type="protein sequence ID" value="PLX16932.1"/>
    <property type="molecule type" value="Genomic_DNA"/>
</dbReference>
<evidence type="ECO:0000256" key="2">
    <source>
        <dbReference type="ARBA" id="ARBA00022603"/>
    </source>
</evidence>
<dbReference type="GO" id="GO:0141100">
    <property type="term" value="F:tRNA (guanine(18)-2'-O)-methyltransferase activity"/>
    <property type="evidence" value="ECO:0007669"/>
    <property type="project" value="UniProtKB-UniRule"/>
</dbReference>
<dbReference type="EC" id="2.1.1.34" evidence="7"/>
<comment type="catalytic activity">
    <reaction evidence="7">
        <text>guanosine(18) in tRNA + S-adenosyl-L-methionine = 2'-O-methylguanosine(18) in tRNA + S-adenosyl-L-homocysteine + H(+)</text>
        <dbReference type="Rhea" id="RHEA:20077"/>
        <dbReference type="Rhea" id="RHEA-COMP:10190"/>
        <dbReference type="Rhea" id="RHEA-COMP:10192"/>
        <dbReference type="ChEBI" id="CHEBI:15378"/>
        <dbReference type="ChEBI" id="CHEBI:57856"/>
        <dbReference type="ChEBI" id="CHEBI:59789"/>
        <dbReference type="ChEBI" id="CHEBI:74269"/>
        <dbReference type="ChEBI" id="CHEBI:74445"/>
        <dbReference type="EC" id="2.1.1.34"/>
    </reaction>
</comment>
<keyword evidence="4 7" id="KW-0949">S-adenosyl-L-methionine</keyword>
<dbReference type="AlphaFoldDB" id="A0A2N5ZE40"/>
<dbReference type="GO" id="GO:0000049">
    <property type="term" value="F:tRNA binding"/>
    <property type="evidence" value="ECO:0007669"/>
    <property type="project" value="UniProtKB-UniRule"/>
</dbReference>
<keyword evidence="6 7" id="KW-0694">RNA-binding</keyword>
<dbReference type="InterPro" id="IPR001537">
    <property type="entry name" value="SpoU_MeTrfase"/>
</dbReference>
<evidence type="ECO:0000259" key="8">
    <source>
        <dbReference type="Pfam" id="PF00588"/>
    </source>
</evidence>
<evidence type="ECO:0000256" key="5">
    <source>
        <dbReference type="ARBA" id="ARBA00022694"/>
    </source>
</evidence>
<dbReference type="InterPro" id="IPR029028">
    <property type="entry name" value="Alpha/beta_knot_MTases"/>
</dbReference>
<reference evidence="9 10" key="1">
    <citation type="submission" date="2017-11" db="EMBL/GenBank/DDBJ databases">
        <title>Genome-resolved metagenomics identifies genetic mobility, metabolic interactions, and unexpected diversity in perchlorate-reducing communities.</title>
        <authorList>
            <person name="Barnum T.P."/>
            <person name="Figueroa I.A."/>
            <person name="Carlstrom C.I."/>
            <person name="Lucas L.N."/>
            <person name="Engelbrektson A.L."/>
            <person name="Coates J.D."/>
        </authorList>
    </citation>
    <scope>NUCLEOTIDE SEQUENCE [LARGE SCALE GENOMIC DNA]</scope>
    <source>
        <strain evidence="9">BM706</strain>
    </source>
</reference>
<keyword evidence="2 7" id="KW-0489">Methyltransferase</keyword>
<dbReference type="Pfam" id="PF00588">
    <property type="entry name" value="SpoU_methylase"/>
    <property type="match status" value="1"/>
</dbReference>
<comment type="similarity">
    <text evidence="7">Belongs to the class IV-like SAM-binding methyltransferase superfamily. RNA methyltransferase TrmH family.</text>
</comment>
<organism evidence="9 10">
    <name type="scientific">Muiribacterium halophilum</name>
    <dbReference type="NCBI Taxonomy" id="2053465"/>
    <lineage>
        <taxon>Bacteria</taxon>
        <taxon>Candidatus Muiribacteriota</taxon>
        <taxon>Candidatus Muiribacteriia</taxon>
        <taxon>Candidatus Muiribacteriales</taxon>
        <taxon>Candidatus Muiribacteriaceae</taxon>
        <taxon>Candidatus Muiribacterium</taxon>
    </lineage>
</organism>
<dbReference type="GO" id="GO:0002938">
    <property type="term" value="P:tRNA guanine ribose methylation"/>
    <property type="evidence" value="ECO:0007669"/>
    <property type="project" value="UniProtKB-UniRule"/>
</dbReference>
<evidence type="ECO:0000256" key="7">
    <source>
        <dbReference type="HAMAP-Rule" id="MF_02060"/>
    </source>
</evidence>
<dbReference type="PANTHER" id="PTHR43453:SF1">
    <property type="entry name" value="TRNA_RRNA METHYLTRANSFERASE SPOU TYPE DOMAIN-CONTAINING PROTEIN"/>
    <property type="match status" value="1"/>
</dbReference>
<name>A0A2N5ZE40_MUIH1</name>
<feature type="binding site" evidence="7">
    <location>
        <position position="156"/>
    </location>
    <ligand>
        <name>S-adenosyl-L-methionine</name>
        <dbReference type="ChEBI" id="CHEBI:59789"/>
    </ligand>
</feature>
<dbReference type="HAMAP" id="MF_02060">
    <property type="entry name" value="tRNA_methyltr_TrmH"/>
    <property type="match status" value="1"/>
</dbReference>
<dbReference type="Proteomes" id="UP000234857">
    <property type="component" value="Unassembled WGS sequence"/>
</dbReference>
<dbReference type="InterPro" id="IPR029026">
    <property type="entry name" value="tRNA_m1G_MTases_N"/>
</dbReference>
<dbReference type="CDD" id="cd18092">
    <property type="entry name" value="SpoU-like_TrmH"/>
    <property type="match status" value="1"/>
</dbReference>
<comment type="caution">
    <text evidence="7">Lacks conserved residue(s) required for the propagation of feature annotation.</text>
</comment>